<proteinExistence type="predicted"/>
<dbReference type="InterPro" id="IPR009057">
    <property type="entry name" value="Homeodomain-like_sf"/>
</dbReference>
<dbReference type="Gene3D" id="1.10.10.60">
    <property type="entry name" value="Homeodomain-like"/>
    <property type="match status" value="1"/>
</dbReference>
<dbReference type="PANTHER" id="PTHR30055">
    <property type="entry name" value="HTH-TYPE TRANSCRIPTIONAL REGULATOR RUTR"/>
    <property type="match status" value="1"/>
</dbReference>
<dbReference type="GO" id="GO:0000976">
    <property type="term" value="F:transcription cis-regulatory region binding"/>
    <property type="evidence" value="ECO:0007669"/>
    <property type="project" value="TreeGrafter"/>
</dbReference>
<evidence type="ECO:0000256" key="1">
    <source>
        <dbReference type="ARBA" id="ARBA00022491"/>
    </source>
</evidence>
<protein>
    <submittedName>
        <fullName evidence="7">TetR family transcriptional regulator</fullName>
    </submittedName>
</protein>
<evidence type="ECO:0000256" key="3">
    <source>
        <dbReference type="ARBA" id="ARBA00023125"/>
    </source>
</evidence>
<dbReference type="GO" id="GO:0003700">
    <property type="term" value="F:DNA-binding transcription factor activity"/>
    <property type="evidence" value="ECO:0007669"/>
    <property type="project" value="TreeGrafter"/>
</dbReference>
<evidence type="ECO:0000259" key="6">
    <source>
        <dbReference type="PROSITE" id="PS50977"/>
    </source>
</evidence>
<dbReference type="SUPFAM" id="SSF46689">
    <property type="entry name" value="Homeodomain-like"/>
    <property type="match status" value="1"/>
</dbReference>
<dbReference type="InterPro" id="IPR001647">
    <property type="entry name" value="HTH_TetR"/>
</dbReference>
<dbReference type="Pfam" id="PF00440">
    <property type="entry name" value="TetR_N"/>
    <property type="match status" value="1"/>
</dbReference>
<reference evidence="7 8" key="1">
    <citation type="submission" date="2019-02" db="EMBL/GenBank/DDBJ databases">
        <title>Genomic Encyclopedia of Type Strains, Phase IV (KMG-IV): sequencing the most valuable type-strain genomes for metagenomic binning, comparative biology and taxonomic classification.</title>
        <authorList>
            <person name="Goeker M."/>
        </authorList>
    </citation>
    <scope>NUCLEOTIDE SEQUENCE [LARGE SCALE GENOMIC DNA]</scope>
    <source>
        <strain evidence="7 8">DSM 18116</strain>
    </source>
</reference>
<dbReference type="InterPro" id="IPR050109">
    <property type="entry name" value="HTH-type_TetR-like_transc_reg"/>
</dbReference>
<dbReference type="EMBL" id="SGXA01000002">
    <property type="protein sequence ID" value="RZS71561.1"/>
    <property type="molecule type" value="Genomic_DNA"/>
</dbReference>
<dbReference type="AlphaFoldDB" id="A0A4V2F0W6"/>
<dbReference type="SUPFAM" id="SSF48498">
    <property type="entry name" value="Tetracyclin repressor-like, C-terminal domain"/>
    <property type="match status" value="1"/>
</dbReference>
<dbReference type="PRINTS" id="PR00455">
    <property type="entry name" value="HTHTETR"/>
</dbReference>
<feature type="domain" description="HTH tetR-type" evidence="6">
    <location>
        <begin position="10"/>
        <end position="70"/>
    </location>
</feature>
<comment type="caution">
    <text evidence="7">The sequence shown here is derived from an EMBL/GenBank/DDBJ whole genome shotgun (WGS) entry which is preliminary data.</text>
</comment>
<keyword evidence="3 5" id="KW-0238">DNA-binding</keyword>
<keyword evidence="4" id="KW-0804">Transcription</keyword>
<dbReference type="Proteomes" id="UP000293874">
    <property type="component" value="Unassembled WGS sequence"/>
</dbReference>
<keyword evidence="2" id="KW-0805">Transcription regulation</keyword>
<evidence type="ECO:0000313" key="8">
    <source>
        <dbReference type="Proteomes" id="UP000293874"/>
    </source>
</evidence>
<evidence type="ECO:0000256" key="4">
    <source>
        <dbReference type="ARBA" id="ARBA00023163"/>
    </source>
</evidence>
<keyword evidence="1" id="KW-0678">Repressor</keyword>
<name>A0A4V2F0W6_9BACT</name>
<dbReference type="RefSeq" id="WP_130542051.1">
    <property type="nucleotide sequence ID" value="NZ_CP042431.1"/>
</dbReference>
<keyword evidence="8" id="KW-1185">Reference proteome</keyword>
<feature type="DNA-binding region" description="H-T-H motif" evidence="5">
    <location>
        <begin position="33"/>
        <end position="52"/>
    </location>
</feature>
<sequence>MAKIKSNRTSTRKDVIISKAAILFREKGYSATSMRDLAEHVGVEAASLYNHISSKAEILQEICFRVATNFMSHIEEVEQSKKTEIEKIEAILRYHIKMMVERYEEVYVSDREWKHLTDPYLSNMQGQRRAYRQRIGKIIEDGIAKGEFKKIDAPTAVLIMLHAVSGIESWHRSKRKIEGDQLENSMVEILVGGLQKP</sequence>
<evidence type="ECO:0000256" key="2">
    <source>
        <dbReference type="ARBA" id="ARBA00023015"/>
    </source>
</evidence>
<dbReference type="Gene3D" id="1.10.357.10">
    <property type="entry name" value="Tetracycline Repressor, domain 2"/>
    <property type="match status" value="1"/>
</dbReference>
<gene>
    <name evidence="7" type="ORF">EV199_3466</name>
</gene>
<evidence type="ECO:0000313" key="7">
    <source>
        <dbReference type="EMBL" id="RZS71561.1"/>
    </source>
</evidence>
<dbReference type="InterPro" id="IPR036271">
    <property type="entry name" value="Tet_transcr_reg_TetR-rel_C_sf"/>
</dbReference>
<dbReference type="OrthoDB" id="9814200at2"/>
<dbReference type="Pfam" id="PF17932">
    <property type="entry name" value="TetR_C_24"/>
    <property type="match status" value="1"/>
</dbReference>
<evidence type="ECO:0000256" key="5">
    <source>
        <dbReference type="PROSITE-ProRule" id="PRU00335"/>
    </source>
</evidence>
<organism evidence="7 8">
    <name type="scientific">Pseudobacter ginsenosidimutans</name>
    <dbReference type="NCBI Taxonomy" id="661488"/>
    <lineage>
        <taxon>Bacteria</taxon>
        <taxon>Pseudomonadati</taxon>
        <taxon>Bacteroidota</taxon>
        <taxon>Chitinophagia</taxon>
        <taxon>Chitinophagales</taxon>
        <taxon>Chitinophagaceae</taxon>
        <taxon>Pseudobacter</taxon>
    </lineage>
</organism>
<dbReference type="PROSITE" id="PS50977">
    <property type="entry name" value="HTH_TETR_2"/>
    <property type="match status" value="1"/>
</dbReference>
<dbReference type="PANTHER" id="PTHR30055:SF175">
    <property type="entry name" value="HTH-TYPE TRANSCRIPTIONAL REPRESSOR KSTR2"/>
    <property type="match status" value="1"/>
</dbReference>
<dbReference type="InterPro" id="IPR041490">
    <property type="entry name" value="KstR2_TetR_C"/>
</dbReference>
<accession>A0A4V2F0W6</accession>